<dbReference type="PANTHER" id="PTHR43774">
    <property type="entry name" value="PEPTIDE METHIONINE SULFOXIDE REDUCTASE"/>
    <property type="match status" value="1"/>
</dbReference>
<dbReference type="InterPro" id="IPR036509">
    <property type="entry name" value="Met_Sox_Rdtase_MsrA_sf"/>
</dbReference>
<dbReference type="EC" id="1.8.4.11" evidence="1"/>
<evidence type="ECO:0000313" key="7">
    <source>
        <dbReference type="Proteomes" id="UP001596978"/>
    </source>
</evidence>
<dbReference type="GO" id="GO:0008113">
    <property type="term" value="F:peptide-methionine (S)-S-oxide reductase activity"/>
    <property type="evidence" value="ECO:0007669"/>
    <property type="project" value="UniProtKB-EC"/>
</dbReference>
<reference evidence="7" key="1">
    <citation type="journal article" date="2019" name="Int. J. Syst. Evol. Microbiol.">
        <title>The Global Catalogue of Microorganisms (GCM) 10K type strain sequencing project: providing services to taxonomists for standard genome sequencing and annotation.</title>
        <authorList>
            <consortium name="The Broad Institute Genomics Platform"/>
            <consortium name="The Broad Institute Genome Sequencing Center for Infectious Disease"/>
            <person name="Wu L."/>
            <person name="Ma J."/>
        </authorList>
    </citation>
    <scope>NUCLEOTIDE SEQUENCE [LARGE SCALE GENOMIC DNA]</scope>
    <source>
        <strain evidence="7">CCUG 62952</strain>
    </source>
</reference>
<proteinExistence type="predicted"/>
<sequence length="169" mass="19541">MILKIGLGGGCHWCTEAVFQSLKGVLRVEQGWVSSEGKDDSFSEAVIVQFDAARIQLKELIEVHLYTHQSTSDHSMRKKYRSAIYYFSQDQSAESSSILKVLQAEFDERIITQVLPFKNFEPSREEITNYYYTNPQKPFCEKYIAPKLQLLLERFSSIVKTDKIKTMRA</sequence>
<dbReference type="Gene3D" id="3.30.1060.10">
    <property type="entry name" value="Peptide methionine sulphoxide reductase MsrA"/>
    <property type="match status" value="1"/>
</dbReference>
<evidence type="ECO:0000256" key="3">
    <source>
        <dbReference type="ARBA" id="ARBA00047806"/>
    </source>
</evidence>
<comment type="catalytic activity">
    <reaction evidence="4">
        <text>[thioredoxin]-disulfide + L-methionine + H2O = L-methionine (S)-S-oxide + [thioredoxin]-dithiol</text>
        <dbReference type="Rhea" id="RHEA:19993"/>
        <dbReference type="Rhea" id="RHEA-COMP:10698"/>
        <dbReference type="Rhea" id="RHEA-COMP:10700"/>
        <dbReference type="ChEBI" id="CHEBI:15377"/>
        <dbReference type="ChEBI" id="CHEBI:29950"/>
        <dbReference type="ChEBI" id="CHEBI:50058"/>
        <dbReference type="ChEBI" id="CHEBI:57844"/>
        <dbReference type="ChEBI" id="CHEBI:58772"/>
        <dbReference type="EC" id="1.8.4.11"/>
    </reaction>
</comment>
<feature type="domain" description="Peptide methionine sulphoxide reductase MsrA" evidence="5">
    <location>
        <begin position="5"/>
        <end position="140"/>
    </location>
</feature>
<comment type="catalytic activity">
    <reaction evidence="3">
        <text>L-methionyl-[protein] + [thioredoxin]-disulfide + H2O = L-methionyl-(S)-S-oxide-[protein] + [thioredoxin]-dithiol</text>
        <dbReference type="Rhea" id="RHEA:14217"/>
        <dbReference type="Rhea" id="RHEA-COMP:10698"/>
        <dbReference type="Rhea" id="RHEA-COMP:10700"/>
        <dbReference type="Rhea" id="RHEA-COMP:12313"/>
        <dbReference type="Rhea" id="RHEA-COMP:12315"/>
        <dbReference type="ChEBI" id="CHEBI:15377"/>
        <dbReference type="ChEBI" id="CHEBI:16044"/>
        <dbReference type="ChEBI" id="CHEBI:29950"/>
        <dbReference type="ChEBI" id="CHEBI:44120"/>
        <dbReference type="ChEBI" id="CHEBI:50058"/>
        <dbReference type="EC" id="1.8.4.11"/>
    </reaction>
</comment>
<dbReference type="InterPro" id="IPR002569">
    <property type="entry name" value="Met_Sox_Rdtase_MsrA_dom"/>
</dbReference>
<evidence type="ECO:0000313" key="6">
    <source>
        <dbReference type="EMBL" id="MFD0863439.1"/>
    </source>
</evidence>
<evidence type="ECO:0000256" key="4">
    <source>
        <dbReference type="ARBA" id="ARBA00048782"/>
    </source>
</evidence>
<organism evidence="6 7">
    <name type="scientific">Sungkyunkwania multivorans</name>
    <dbReference type="NCBI Taxonomy" id="1173618"/>
    <lineage>
        <taxon>Bacteria</taxon>
        <taxon>Pseudomonadati</taxon>
        <taxon>Bacteroidota</taxon>
        <taxon>Flavobacteriia</taxon>
        <taxon>Flavobacteriales</taxon>
        <taxon>Flavobacteriaceae</taxon>
        <taxon>Sungkyunkwania</taxon>
    </lineage>
</organism>
<evidence type="ECO:0000256" key="1">
    <source>
        <dbReference type="ARBA" id="ARBA00012502"/>
    </source>
</evidence>
<protein>
    <recommendedName>
        <fullName evidence="1">peptide-methionine (S)-S-oxide reductase</fullName>
        <ecNumber evidence="1">1.8.4.11</ecNumber>
    </recommendedName>
</protein>
<evidence type="ECO:0000259" key="5">
    <source>
        <dbReference type="Pfam" id="PF01625"/>
    </source>
</evidence>
<dbReference type="Pfam" id="PF01625">
    <property type="entry name" value="PMSR"/>
    <property type="match status" value="1"/>
</dbReference>
<dbReference type="SUPFAM" id="SSF55068">
    <property type="entry name" value="Peptide methionine sulfoxide reductase"/>
    <property type="match status" value="1"/>
</dbReference>
<dbReference type="PANTHER" id="PTHR43774:SF1">
    <property type="entry name" value="PEPTIDE METHIONINE SULFOXIDE REDUCTASE MSRA 2"/>
    <property type="match status" value="1"/>
</dbReference>
<dbReference type="Proteomes" id="UP001596978">
    <property type="component" value="Unassembled WGS sequence"/>
</dbReference>
<accession>A0ABW3D1H5</accession>
<dbReference type="EMBL" id="JBHTJH010000017">
    <property type="protein sequence ID" value="MFD0863439.1"/>
    <property type="molecule type" value="Genomic_DNA"/>
</dbReference>
<keyword evidence="2 6" id="KW-0560">Oxidoreductase</keyword>
<dbReference type="RefSeq" id="WP_386409483.1">
    <property type="nucleotide sequence ID" value="NZ_JBHTJH010000017.1"/>
</dbReference>
<evidence type="ECO:0000256" key="2">
    <source>
        <dbReference type="ARBA" id="ARBA00023002"/>
    </source>
</evidence>
<name>A0ABW3D1H5_9FLAO</name>
<comment type="caution">
    <text evidence="6">The sequence shown here is derived from an EMBL/GenBank/DDBJ whole genome shotgun (WGS) entry which is preliminary data.</text>
</comment>
<gene>
    <name evidence="6" type="ORF">ACFQ1M_14585</name>
</gene>
<keyword evidence="7" id="KW-1185">Reference proteome</keyword>